<dbReference type="GO" id="GO:0002250">
    <property type="term" value="P:adaptive immune response"/>
    <property type="evidence" value="ECO:0007669"/>
    <property type="project" value="UniProtKB-KW"/>
</dbReference>
<dbReference type="GO" id="GO:0005886">
    <property type="term" value="C:plasma membrane"/>
    <property type="evidence" value="ECO:0007669"/>
    <property type="project" value="UniProtKB-SubCell"/>
</dbReference>
<dbReference type="InterPro" id="IPR013783">
    <property type="entry name" value="Ig-like_fold"/>
</dbReference>
<keyword evidence="8" id="KW-0472">Membrane</keyword>
<dbReference type="AlphaFoldDB" id="A0AAE0UUV3"/>
<organism evidence="13 14">
    <name type="scientific">Hemibagrus guttatus</name>
    <dbReference type="NCBI Taxonomy" id="175788"/>
    <lineage>
        <taxon>Eukaryota</taxon>
        <taxon>Metazoa</taxon>
        <taxon>Chordata</taxon>
        <taxon>Craniata</taxon>
        <taxon>Vertebrata</taxon>
        <taxon>Euteleostomi</taxon>
        <taxon>Actinopterygii</taxon>
        <taxon>Neopterygii</taxon>
        <taxon>Teleostei</taxon>
        <taxon>Ostariophysi</taxon>
        <taxon>Siluriformes</taxon>
        <taxon>Bagridae</taxon>
        <taxon>Hemibagrus</taxon>
    </lineage>
</organism>
<keyword evidence="14" id="KW-1185">Reference proteome</keyword>
<dbReference type="GO" id="GO:0005576">
    <property type="term" value="C:extracellular region"/>
    <property type="evidence" value="ECO:0007669"/>
    <property type="project" value="UniProtKB-SubCell"/>
</dbReference>
<keyword evidence="3" id="KW-1003">Cell membrane</keyword>
<protein>
    <recommendedName>
        <fullName evidence="12">Ig-like domain-containing protein</fullName>
    </recommendedName>
</protein>
<evidence type="ECO:0000256" key="9">
    <source>
        <dbReference type="ARBA" id="ARBA00023157"/>
    </source>
</evidence>
<dbReference type="Gene3D" id="2.60.40.10">
    <property type="entry name" value="Immunoglobulins"/>
    <property type="match status" value="3"/>
</dbReference>
<evidence type="ECO:0000256" key="4">
    <source>
        <dbReference type="ARBA" id="ARBA00022525"/>
    </source>
</evidence>
<evidence type="ECO:0000313" key="13">
    <source>
        <dbReference type="EMBL" id="KAK3520308.1"/>
    </source>
</evidence>
<keyword evidence="6" id="KW-0391">Immunity</keyword>
<sequence length="318" mass="36267">MGLRVAQYYIFVIMLTKGVSSDEIRLEQSPAVVKKPGETVKISCKISGYSMTSRNIHWIRQKPGKALEWLGEMSTCNNRGTYAESVKNQLTFTEDVSASTQYLEAKSLRTEDTAVYYCARRDAQRADLERKHFSLVFLQHKHVCFSSTAAAGSRPLFCVLEWIKSIYYDGDIYQKDSLKDKFVISRDTSSNTVTLRGQNMQTEDTAVYYCAPHPHNSCSQTLIQSDPVIIKPDQSHKLTCTASGFDFNNYWMAWIRQPPGKGLEWVASMYSSSSIYYSSAVQGRFTISRDDSKKQVYLQMNSMRTEDTAVYYCAREPQ</sequence>
<evidence type="ECO:0000256" key="11">
    <source>
        <dbReference type="ARBA" id="ARBA00043265"/>
    </source>
</evidence>
<dbReference type="SMART" id="SM00406">
    <property type="entry name" value="IGv"/>
    <property type="match status" value="3"/>
</dbReference>
<evidence type="ECO:0000256" key="5">
    <source>
        <dbReference type="ARBA" id="ARBA00022729"/>
    </source>
</evidence>
<dbReference type="SUPFAM" id="SSF48726">
    <property type="entry name" value="Immunoglobulin"/>
    <property type="match status" value="3"/>
</dbReference>
<dbReference type="EMBL" id="JAUCMX010000016">
    <property type="protein sequence ID" value="KAK3520308.1"/>
    <property type="molecule type" value="Genomic_DNA"/>
</dbReference>
<gene>
    <name evidence="13" type="ORF">QTP70_020549</name>
</gene>
<dbReference type="PROSITE" id="PS50835">
    <property type="entry name" value="IG_LIKE"/>
    <property type="match status" value="2"/>
</dbReference>
<name>A0AAE0UUV3_9TELE</name>
<keyword evidence="11" id="KW-1280">Immunoglobulin</keyword>
<dbReference type="InterPro" id="IPR013106">
    <property type="entry name" value="Ig_V-set"/>
</dbReference>
<dbReference type="SMART" id="SM00409">
    <property type="entry name" value="IG"/>
    <property type="match status" value="2"/>
</dbReference>
<reference evidence="13" key="1">
    <citation type="submission" date="2023-06" db="EMBL/GenBank/DDBJ databases">
        <title>Male Hemibagrus guttatus genome.</title>
        <authorList>
            <person name="Bian C."/>
        </authorList>
    </citation>
    <scope>NUCLEOTIDE SEQUENCE</scope>
    <source>
        <strain evidence="13">Male_cb2023</strain>
        <tissue evidence="13">Muscle</tissue>
    </source>
</reference>
<evidence type="ECO:0000256" key="2">
    <source>
        <dbReference type="ARBA" id="ARBA00004613"/>
    </source>
</evidence>
<evidence type="ECO:0000313" key="14">
    <source>
        <dbReference type="Proteomes" id="UP001274896"/>
    </source>
</evidence>
<dbReference type="PANTHER" id="PTHR23266">
    <property type="entry name" value="IMMUNOGLOBULIN HEAVY CHAIN"/>
    <property type="match status" value="1"/>
</dbReference>
<feature type="domain" description="Ig-like" evidence="12">
    <location>
        <begin position="214"/>
        <end position="318"/>
    </location>
</feature>
<keyword evidence="9" id="KW-1015">Disulfide bond</keyword>
<feature type="domain" description="Ig-like" evidence="12">
    <location>
        <begin position="22"/>
        <end position="134"/>
    </location>
</feature>
<comment type="caution">
    <text evidence="13">The sequence shown here is derived from an EMBL/GenBank/DDBJ whole genome shotgun (WGS) entry which is preliminary data.</text>
</comment>
<keyword evidence="4" id="KW-0964">Secreted</keyword>
<dbReference type="Proteomes" id="UP001274896">
    <property type="component" value="Unassembled WGS sequence"/>
</dbReference>
<keyword evidence="7" id="KW-1064">Adaptive immunity</keyword>
<keyword evidence="5" id="KW-0732">Signal</keyword>
<dbReference type="GO" id="GO:0019814">
    <property type="term" value="C:immunoglobulin complex"/>
    <property type="evidence" value="ECO:0007669"/>
    <property type="project" value="UniProtKB-KW"/>
</dbReference>
<dbReference type="InterPro" id="IPR007110">
    <property type="entry name" value="Ig-like_dom"/>
</dbReference>
<evidence type="ECO:0000256" key="1">
    <source>
        <dbReference type="ARBA" id="ARBA00004236"/>
    </source>
</evidence>
<dbReference type="InterPro" id="IPR003599">
    <property type="entry name" value="Ig_sub"/>
</dbReference>
<dbReference type="FunFam" id="2.60.40.10:FF:001072">
    <property type="entry name" value="Immunoglobulin heavy variable V1-24"/>
    <property type="match status" value="1"/>
</dbReference>
<evidence type="ECO:0000256" key="8">
    <source>
        <dbReference type="ARBA" id="ARBA00023136"/>
    </source>
</evidence>
<evidence type="ECO:0000259" key="12">
    <source>
        <dbReference type="PROSITE" id="PS50835"/>
    </source>
</evidence>
<evidence type="ECO:0000256" key="10">
    <source>
        <dbReference type="ARBA" id="ARBA00023319"/>
    </source>
</evidence>
<dbReference type="InterPro" id="IPR050199">
    <property type="entry name" value="IgHV"/>
</dbReference>
<evidence type="ECO:0000256" key="7">
    <source>
        <dbReference type="ARBA" id="ARBA00023130"/>
    </source>
</evidence>
<dbReference type="InterPro" id="IPR036179">
    <property type="entry name" value="Ig-like_dom_sf"/>
</dbReference>
<evidence type="ECO:0000256" key="3">
    <source>
        <dbReference type="ARBA" id="ARBA00022475"/>
    </source>
</evidence>
<evidence type="ECO:0000256" key="6">
    <source>
        <dbReference type="ARBA" id="ARBA00022859"/>
    </source>
</evidence>
<proteinExistence type="predicted"/>
<keyword evidence="10" id="KW-0393">Immunoglobulin domain</keyword>
<accession>A0AAE0UUV3</accession>
<dbReference type="Pfam" id="PF07686">
    <property type="entry name" value="V-set"/>
    <property type="match status" value="2"/>
</dbReference>
<dbReference type="FunFam" id="2.60.40.10:FF:001594">
    <property type="entry name" value="Immunoglobulin heavy variable 9-4"/>
    <property type="match status" value="1"/>
</dbReference>
<comment type="subcellular location">
    <subcellularLocation>
        <location evidence="1">Cell membrane</location>
    </subcellularLocation>
    <subcellularLocation>
        <location evidence="2">Secreted</location>
    </subcellularLocation>
</comment>